<evidence type="ECO:0000313" key="7">
    <source>
        <dbReference type="Proteomes" id="UP000244004"/>
    </source>
</evidence>
<keyword evidence="4" id="KW-0281">Fimbrium</keyword>
<dbReference type="GO" id="GO:0009289">
    <property type="term" value="C:pilus"/>
    <property type="evidence" value="ECO:0007669"/>
    <property type="project" value="UniProtKB-SubCell"/>
</dbReference>
<evidence type="ECO:0000259" key="5">
    <source>
        <dbReference type="Pfam" id="PF00419"/>
    </source>
</evidence>
<dbReference type="AlphaFoldDB" id="A0A3S0GFI2"/>
<evidence type="ECO:0000256" key="2">
    <source>
        <dbReference type="ARBA" id="ARBA00006671"/>
    </source>
</evidence>
<dbReference type="GO" id="GO:0043709">
    <property type="term" value="P:cell adhesion involved in single-species biofilm formation"/>
    <property type="evidence" value="ECO:0007669"/>
    <property type="project" value="TreeGrafter"/>
</dbReference>
<gene>
    <name evidence="6" type="ORF">C1O12_20190</name>
</gene>
<evidence type="ECO:0000256" key="1">
    <source>
        <dbReference type="ARBA" id="ARBA00004561"/>
    </source>
</evidence>
<name>A0A3S0GFI2_9ENTR</name>
<evidence type="ECO:0000256" key="4">
    <source>
        <dbReference type="ARBA" id="ARBA00023263"/>
    </source>
</evidence>
<proteinExistence type="inferred from homology"/>
<dbReference type="Gene3D" id="2.60.40.3310">
    <property type="match status" value="1"/>
</dbReference>
<evidence type="ECO:0000256" key="3">
    <source>
        <dbReference type="ARBA" id="ARBA00022729"/>
    </source>
</evidence>
<accession>A0A3S0GFI2</accession>
<dbReference type="InterPro" id="IPR008966">
    <property type="entry name" value="Adhesion_dom_sf"/>
</dbReference>
<dbReference type="PANTHER" id="PTHR33420:SF12">
    <property type="entry name" value="FIMBRIN-LIKE PROTEIN FIMI-RELATED"/>
    <property type="match status" value="1"/>
</dbReference>
<dbReference type="SUPFAM" id="SSF49401">
    <property type="entry name" value="Bacterial adhesins"/>
    <property type="match status" value="1"/>
</dbReference>
<keyword evidence="3" id="KW-0732">Signal</keyword>
<dbReference type="RefSeq" id="WP_022649765.1">
    <property type="nucleotide sequence ID" value="NZ_AP025764.1"/>
</dbReference>
<dbReference type="InterPro" id="IPR050263">
    <property type="entry name" value="Bact_Fimbrial_Adh_Pro"/>
</dbReference>
<organism evidence="6 7">
    <name type="scientific">Enterobacter hormaechei</name>
    <dbReference type="NCBI Taxonomy" id="158836"/>
    <lineage>
        <taxon>Bacteria</taxon>
        <taxon>Pseudomonadati</taxon>
        <taxon>Pseudomonadota</taxon>
        <taxon>Gammaproteobacteria</taxon>
        <taxon>Enterobacterales</taxon>
        <taxon>Enterobacteriaceae</taxon>
        <taxon>Enterobacter</taxon>
        <taxon>Enterobacter cloacae complex</taxon>
    </lineage>
</organism>
<dbReference type="EMBL" id="PNXT01000002">
    <property type="protein sequence ID" value="PTX81785.1"/>
    <property type="molecule type" value="Genomic_DNA"/>
</dbReference>
<dbReference type="Gene3D" id="2.60.40.1090">
    <property type="entry name" value="Fimbrial-type adhesion domain"/>
    <property type="match status" value="1"/>
</dbReference>
<dbReference type="GeneID" id="99708054"/>
<comment type="subcellular location">
    <subcellularLocation>
        <location evidence="1">Fimbrium</location>
    </subcellularLocation>
</comment>
<evidence type="ECO:0000313" key="6">
    <source>
        <dbReference type="EMBL" id="PTX81785.1"/>
    </source>
</evidence>
<dbReference type="PANTHER" id="PTHR33420">
    <property type="entry name" value="FIMBRIAL SUBUNIT ELFA-RELATED"/>
    <property type="match status" value="1"/>
</dbReference>
<feature type="domain" description="Fimbrial-type adhesion" evidence="5">
    <location>
        <begin position="218"/>
        <end position="363"/>
    </location>
</feature>
<reference evidence="6 7" key="1">
    <citation type="submission" date="2018-01" db="EMBL/GenBank/DDBJ databases">
        <title>Geographic spread and resistance mechanisms of dominant carbapenem-resistant Enterobacter cloacae complex clones ST171 and ST78.</title>
        <authorList>
            <person name="Gomez-Simmonds A."/>
            <person name="Annavajhala M.K."/>
            <person name="Wang Z."/>
            <person name="Macesic N."/>
            <person name="Hu Y."/>
            <person name="Giddins M.J."/>
            <person name="O'Malley A."/>
            <person name="Toussaint N.C."/>
            <person name="Whittier S."/>
            <person name="Torres V.J."/>
            <person name="Uhlemann A.-C."/>
        </authorList>
    </citation>
    <scope>NUCLEOTIDE SEQUENCE [LARGE SCALE GENOMIC DNA]</scope>
    <source>
        <strain evidence="6 7">78</strain>
    </source>
</reference>
<dbReference type="Pfam" id="PF00419">
    <property type="entry name" value="Fimbrial"/>
    <property type="match status" value="1"/>
</dbReference>
<comment type="similarity">
    <text evidence="2">Belongs to the fimbrial protein family.</text>
</comment>
<dbReference type="InterPro" id="IPR000259">
    <property type="entry name" value="Adhesion_dom_fimbrial"/>
</dbReference>
<dbReference type="Proteomes" id="UP000244004">
    <property type="component" value="Unassembled WGS sequence"/>
</dbReference>
<dbReference type="InterPro" id="IPR036937">
    <property type="entry name" value="Adhesion_dom_fimbrial_sf"/>
</dbReference>
<protein>
    <submittedName>
        <fullName evidence="6">Pilus assembly protein FimA</fullName>
    </submittedName>
</protein>
<comment type="caution">
    <text evidence="6">The sequence shown here is derived from an EMBL/GenBank/DDBJ whole genome shotgun (WGS) entry which is preliminary data.</text>
</comment>
<sequence>MRHFIHWFFYLSLLSLFGMLSFHAHAQASPCRTTRDQWVVQVPYAIGYAPGTADWTPVSAPIQSTGQDFYNCDGGSDPWRSIGFVELDNPVGTVVGEDGASRHVYKTQIDGIGYALGFREQQYCGADAVQYIDGTSPVDGNESRRICDASQNPAFASAPTYKLQFWVVFYKIPTTSPMPDDNANSQEQNVGSLILQAGENQASATNVATPVQIHLASFTVRRTSCSVGSRSILVPMGSVSQREFHGIGSRAGGGRFSIPVTCENNTAVKMGFFGDTTPGNDRALALTKQEDSASGVGIELLYGDNTGSVQGQVVSWNTPQVSALGQVGDNQTQTFWFDAHYIQTEENVTAGKADAMATFNLIYN</sequence>